<protein>
    <submittedName>
        <fullName evidence="3">Putative oxidoreductase</fullName>
    </submittedName>
</protein>
<evidence type="ECO:0000313" key="3">
    <source>
        <dbReference type="EMBL" id="KPI84146.1"/>
    </source>
</evidence>
<keyword evidence="1" id="KW-0560">Oxidoreductase</keyword>
<dbReference type="PANTHER" id="PTHR43677">
    <property type="entry name" value="SHORT-CHAIN DEHYDROGENASE/REDUCTASE"/>
    <property type="match status" value="1"/>
</dbReference>
<dbReference type="InterPro" id="IPR013149">
    <property type="entry name" value="ADH-like_C"/>
</dbReference>
<dbReference type="GO" id="GO:0005739">
    <property type="term" value="C:mitochondrion"/>
    <property type="evidence" value="ECO:0007669"/>
    <property type="project" value="TreeGrafter"/>
</dbReference>
<dbReference type="InterPro" id="IPR013154">
    <property type="entry name" value="ADH-like_N"/>
</dbReference>
<keyword evidence="4" id="KW-1185">Reference proteome</keyword>
<dbReference type="OrthoDB" id="9992527at2759"/>
<organism evidence="3 4">
    <name type="scientific">Leptomonas seymouri</name>
    <dbReference type="NCBI Taxonomy" id="5684"/>
    <lineage>
        <taxon>Eukaryota</taxon>
        <taxon>Discoba</taxon>
        <taxon>Euglenozoa</taxon>
        <taxon>Kinetoplastea</taxon>
        <taxon>Metakinetoplastina</taxon>
        <taxon>Trypanosomatida</taxon>
        <taxon>Trypanosomatidae</taxon>
        <taxon>Leishmaniinae</taxon>
        <taxon>Leptomonas</taxon>
    </lineage>
</organism>
<dbReference type="SMART" id="SM00829">
    <property type="entry name" value="PKS_ER"/>
    <property type="match status" value="1"/>
</dbReference>
<evidence type="ECO:0000313" key="4">
    <source>
        <dbReference type="Proteomes" id="UP000038009"/>
    </source>
</evidence>
<accession>A0A0N0P3I0</accession>
<evidence type="ECO:0000259" key="2">
    <source>
        <dbReference type="SMART" id="SM00829"/>
    </source>
</evidence>
<dbReference type="PANTHER" id="PTHR43677:SF3">
    <property type="entry name" value="PROSTAGLANDIN REDUCTASE 3"/>
    <property type="match status" value="1"/>
</dbReference>
<dbReference type="SUPFAM" id="SSF50129">
    <property type="entry name" value="GroES-like"/>
    <property type="match status" value="1"/>
</dbReference>
<reference evidence="3 4" key="1">
    <citation type="journal article" date="2015" name="PLoS Pathog.">
        <title>Leptomonas seymouri: Adaptations to the Dixenous Life Cycle Analyzed by Genome Sequencing, Transcriptome Profiling and Co-infection with Leishmania donovani.</title>
        <authorList>
            <person name="Kraeva N."/>
            <person name="Butenko A."/>
            <person name="Hlavacova J."/>
            <person name="Kostygov A."/>
            <person name="Myskova J."/>
            <person name="Grybchuk D."/>
            <person name="Lestinova T."/>
            <person name="Votypka J."/>
            <person name="Volf P."/>
            <person name="Opperdoes F."/>
            <person name="Flegontov P."/>
            <person name="Lukes J."/>
            <person name="Yurchenko V."/>
        </authorList>
    </citation>
    <scope>NUCLEOTIDE SEQUENCE [LARGE SCALE GENOMIC DNA]</scope>
    <source>
        <strain evidence="3 4">ATCC 30220</strain>
    </source>
</reference>
<proteinExistence type="predicted"/>
<dbReference type="VEuPathDB" id="TriTrypDB:Lsey_0285_0030"/>
<comment type="caution">
    <text evidence="3">The sequence shown here is derived from an EMBL/GenBank/DDBJ whole genome shotgun (WGS) entry which is preliminary data.</text>
</comment>
<dbReference type="InterPro" id="IPR002364">
    <property type="entry name" value="Quin_OxRdtase/zeta-crystal_CS"/>
</dbReference>
<dbReference type="GO" id="GO:0008270">
    <property type="term" value="F:zinc ion binding"/>
    <property type="evidence" value="ECO:0007669"/>
    <property type="project" value="InterPro"/>
</dbReference>
<dbReference type="PROSITE" id="PS01162">
    <property type="entry name" value="QOR_ZETA_CRYSTAL"/>
    <property type="match status" value="1"/>
</dbReference>
<dbReference type="EMBL" id="LJSK01000285">
    <property type="protein sequence ID" value="KPI84146.1"/>
    <property type="molecule type" value="Genomic_DNA"/>
</dbReference>
<dbReference type="Gene3D" id="3.40.50.720">
    <property type="entry name" value="NAD(P)-binding Rossmann-like Domain"/>
    <property type="match status" value="1"/>
</dbReference>
<dbReference type="SUPFAM" id="SSF51735">
    <property type="entry name" value="NAD(P)-binding Rossmann-fold domains"/>
    <property type="match status" value="1"/>
</dbReference>
<dbReference type="GO" id="GO:0016491">
    <property type="term" value="F:oxidoreductase activity"/>
    <property type="evidence" value="ECO:0007669"/>
    <property type="project" value="UniProtKB-KW"/>
</dbReference>
<evidence type="ECO:0000256" key="1">
    <source>
        <dbReference type="ARBA" id="ARBA00023002"/>
    </source>
</evidence>
<dbReference type="Pfam" id="PF08240">
    <property type="entry name" value="ADH_N"/>
    <property type="match status" value="1"/>
</dbReference>
<dbReference type="InterPro" id="IPR011032">
    <property type="entry name" value="GroES-like_sf"/>
</dbReference>
<dbReference type="OMA" id="ISEYPHN"/>
<dbReference type="InterPro" id="IPR020843">
    <property type="entry name" value="ER"/>
</dbReference>
<sequence>MSTPSNFKKLVATRKSKDFRNATAVVDGHLPDEVPEGKVRVAVKYAGVNASDLNFTNGSYFKNAEFPLDCGFEAVGTVVKVGPGVTNLEVGDVVTILQYGTFAEFLDAPALTCFKVPGLKPEYVVLPVSAMTAAVSLGERGNVKKGELALVTTAAGGTGQIAVQLLKHVYGCTVIGTCSSEQKAEFLKKIGCDHVINYKTESLDDRLHELAPKGLDVVYECVGGQTFNDVMRHIAVNGRVIVIGTISSYKSGEVVPFSHPSGTPLPTLLLMKSASLNGFFLPHFHSVVPKYTEALLTAVGEGKVKLFVDQKVYKGVDSIADAVDHLYSGTSYGKVVVQIQ</sequence>
<gene>
    <name evidence="3" type="ORF">ABL78_6792</name>
</gene>
<dbReference type="Proteomes" id="UP000038009">
    <property type="component" value="Unassembled WGS sequence"/>
</dbReference>
<name>A0A0N0P3I0_LEPSE</name>
<dbReference type="FunFam" id="3.40.50.720:FF:000121">
    <property type="entry name" value="Prostaglandin reductase 2"/>
    <property type="match status" value="1"/>
</dbReference>
<feature type="domain" description="Enoyl reductase (ER)" evidence="2">
    <location>
        <begin position="17"/>
        <end position="337"/>
    </location>
</feature>
<dbReference type="InterPro" id="IPR051397">
    <property type="entry name" value="Zn-ADH-like_protein"/>
</dbReference>
<dbReference type="InterPro" id="IPR036291">
    <property type="entry name" value="NAD(P)-bd_dom_sf"/>
</dbReference>
<dbReference type="Pfam" id="PF00107">
    <property type="entry name" value="ADH_zinc_N"/>
    <property type="match status" value="1"/>
</dbReference>
<dbReference type="AlphaFoldDB" id="A0A0N0P3I0"/>
<dbReference type="Gene3D" id="3.90.180.10">
    <property type="entry name" value="Medium-chain alcohol dehydrogenases, catalytic domain"/>
    <property type="match status" value="1"/>
</dbReference>